<evidence type="ECO:0000313" key="3">
    <source>
        <dbReference type="EMBL" id="MCP9762024.1"/>
    </source>
</evidence>
<feature type="repeat" description="TPR" evidence="1">
    <location>
        <begin position="55"/>
        <end position="88"/>
    </location>
</feature>
<sequence length="398" mass="45916">MRYVLFLCFLTLFACADQSRDGYDIPVGQKQNEENQHLAALSILSDAIKNNPSDPDNYYKRAVLQYDLGNHKDALVDITRAERLNPNSGLFLFQKARIQNVLNEKGALKNALDAESQQFSSPSLYILIADLYLKEKNFRMSQQYMQKAEVIYPYNSELFLIKGKYHAMQNDTATAVNNFKRALVLRPHSFEPYDHLIKIFNAAHLVDSALTYNEKALKKFPTNRELVYNKAQILENVGALDSATKVYQSFLRLEPSRYDVLEKVGNIYLRKKNYAAAFLIYDKWSKAVPDNEKAYLKAAYCYELQERYTNAKTYLEGAVEKLPDNKELAMRLELVNNLLEQKANAYSETGQQFYSNTRKKKVEDAAEPEPQRRIFDIGTIEKIQKRSQITIGKDTTRN</sequence>
<evidence type="ECO:0000256" key="2">
    <source>
        <dbReference type="SAM" id="SignalP"/>
    </source>
</evidence>
<dbReference type="PROSITE" id="PS51257">
    <property type="entry name" value="PROKAR_LIPOPROTEIN"/>
    <property type="match status" value="1"/>
</dbReference>
<dbReference type="Proteomes" id="UP001204144">
    <property type="component" value="Unassembled WGS sequence"/>
</dbReference>
<comment type="caution">
    <text evidence="3">The sequence shown here is derived from an EMBL/GenBank/DDBJ whole genome shotgun (WGS) entry which is preliminary data.</text>
</comment>
<proteinExistence type="predicted"/>
<feature type="signal peptide" evidence="2">
    <location>
        <begin position="1"/>
        <end position="16"/>
    </location>
</feature>
<evidence type="ECO:0000256" key="1">
    <source>
        <dbReference type="PROSITE-ProRule" id="PRU00339"/>
    </source>
</evidence>
<protein>
    <recommendedName>
        <fullName evidence="5">Tetratricopeptide repeat protein</fullName>
    </recommendedName>
</protein>
<reference evidence="3 4" key="1">
    <citation type="submission" date="2018-11" db="EMBL/GenBank/DDBJ databases">
        <title>Novel bacteria species description.</title>
        <authorList>
            <person name="Han J.-H."/>
        </authorList>
    </citation>
    <scope>NUCLEOTIDE SEQUENCE [LARGE SCALE GENOMIC DNA]</scope>
    <source>
        <strain evidence="3 4">KCTC23259</strain>
    </source>
</reference>
<dbReference type="PROSITE" id="PS50005">
    <property type="entry name" value="TPR"/>
    <property type="match status" value="2"/>
</dbReference>
<dbReference type="SUPFAM" id="SSF48452">
    <property type="entry name" value="TPR-like"/>
    <property type="match status" value="1"/>
</dbReference>
<dbReference type="PANTHER" id="PTHR12558">
    <property type="entry name" value="CELL DIVISION CYCLE 16,23,27"/>
    <property type="match status" value="1"/>
</dbReference>
<evidence type="ECO:0000313" key="4">
    <source>
        <dbReference type="Proteomes" id="UP001204144"/>
    </source>
</evidence>
<organism evidence="3 4">
    <name type="scientific">Lacihabitans soyangensis</name>
    <dbReference type="NCBI Taxonomy" id="869394"/>
    <lineage>
        <taxon>Bacteria</taxon>
        <taxon>Pseudomonadati</taxon>
        <taxon>Bacteroidota</taxon>
        <taxon>Cytophagia</taxon>
        <taxon>Cytophagales</taxon>
        <taxon>Leadbetterellaceae</taxon>
        <taxon>Lacihabitans</taxon>
    </lineage>
</organism>
<dbReference type="AlphaFoldDB" id="A0AAE3KRY8"/>
<gene>
    <name evidence="3" type="ORF">EGI31_03590</name>
</gene>
<dbReference type="Gene3D" id="1.25.40.10">
    <property type="entry name" value="Tetratricopeptide repeat domain"/>
    <property type="match status" value="3"/>
</dbReference>
<feature type="repeat" description="TPR" evidence="1">
    <location>
        <begin position="156"/>
        <end position="189"/>
    </location>
</feature>
<name>A0AAE3KRY8_9BACT</name>
<evidence type="ECO:0008006" key="5">
    <source>
        <dbReference type="Google" id="ProtNLM"/>
    </source>
</evidence>
<dbReference type="Pfam" id="PF13181">
    <property type="entry name" value="TPR_8"/>
    <property type="match status" value="1"/>
</dbReference>
<accession>A0AAE3KRY8</accession>
<keyword evidence="1" id="KW-0802">TPR repeat</keyword>
<dbReference type="EMBL" id="RJUF01000005">
    <property type="protein sequence ID" value="MCP9762024.1"/>
    <property type="molecule type" value="Genomic_DNA"/>
</dbReference>
<keyword evidence="4" id="KW-1185">Reference proteome</keyword>
<dbReference type="Pfam" id="PF13432">
    <property type="entry name" value="TPR_16"/>
    <property type="match status" value="2"/>
</dbReference>
<dbReference type="PANTHER" id="PTHR12558:SF13">
    <property type="entry name" value="CELL DIVISION CYCLE PROTEIN 27 HOMOLOG"/>
    <property type="match status" value="1"/>
</dbReference>
<dbReference type="RefSeq" id="WP_255035776.1">
    <property type="nucleotide sequence ID" value="NZ_RJUF01000005.1"/>
</dbReference>
<feature type="chain" id="PRO_5042289874" description="Tetratricopeptide repeat protein" evidence="2">
    <location>
        <begin position="17"/>
        <end position="398"/>
    </location>
</feature>
<dbReference type="InterPro" id="IPR019734">
    <property type="entry name" value="TPR_rpt"/>
</dbReference>
<dbReference type="SMART" id="SM00028">
    <property type="entry name" value="TPR"/>
    <property type="match status" value="7"/>
</dbReference>
<dbReference type="InterPro" id="IPR011990">
    <property type="entry name" value="TPR-like_helical_dom_sf"/>
</dbReference>
<keyword evidence="2" id="KW-0732">Signal</keyword>
<dbReference type="Pfam" id="PF13174">
    <property type="entry name" value="TPR_6"/>
    <property type="match status" value="1"/>
</dbReference>